<feature type="coiled-coil region" evidence="1">
    <location>
        <begin position="554"/>
        <end position="595"/>
    </location>
</feature>
<evidence type="ECO:0000313" key="4">
    <source>
        <dbReference type="Proteomes" id="UP000039865"/>
    </source>
</evidence>
<feature type="compositionally biased region" description="Low complexity" evidence="2">
    <location>
        <begin position="788"/>
        <end position="809"/>
    </location>
</feature>
<proteinExistence type="predicted"/>
<name>A0A078A4U8_STYLE</name>
<accession>A0A078A4U8</accession>
<dbReference type="AlphaFoldDB" id="A0A078A4U8"/>
<keyword evidence="1" id="KW-0175">Coiled coil</keyword>
<organism evidence="3 4">
    <name type="scientific">Stylonychia lemnae</name>
    <name type="common">Ciliate</name>
    <dbReference type="NCBI Taxonomy" id="5949"/>
    <lineage>
        <taxon>Eukaryota</taxon>
        <taxon>Sar</taxon>
        <taxon>Alveolata</taxon>
        <taxon>Ciliophora</taxon>
        <taxon>Intramacronucleata</taxon>
        <taxon>Spirotrichea</taxon>
        <taxon>Stichotrichia</taxon>
        <taxon>Sporadotrichida</taxon>
        <taxon>Oxytrichidae</taxon>
        <taxon>Stylonychinae</taxon>
        <taxon>Stylonychia</taxon>
    </lineage>
</organism>
<dbReference type="Proteomes" id="UP000039865">
    <property type="component" value="Unassembled WGS sequence"/>
</dbReference>
<protein>
    <submittedName>
        <fullName evidence="3">Uncharacterized protein</fullName>
    </submittedName>
</protein>
<evidence type="ECO:0000256" key="1">
    <source>
        <dbReference type="SAM" id="Coils"/>
    </source>
</evidence>
<evidence type="ECO:0000256" key="2">
    <source>
        <dbReference type="SAM" id="MobiDB-lite"/>
    </source>
</evidence>
<feature type="region of interest" description="Disordered" evidence="2">
    <location>
        <begin position="667"/>
        <end position="687"/>
    </location>
</feature>
<dbReference type="InParanoid" id="A0A078A4U8"/>
<feature type="compositionally biased region" description="Polar residues" evidence="2">
    <location>
        <begin position="61"/>
        <end position="70"/>
    </location>
</feature>
<feature type="region of interest" description="Disordered" evidence="2">
    <location>
        <begin position="51"/>
        <end position="70"/>
    </location>
</feature>
<dbReference type="EMBL" id="CCKQ01005614">
    <property type="protein sequence ID" value="CDW76864.1"/>
    <property type="molecule type" value="Genomic_DNA"/>
</dbReference>
<feature type="region of interest" description="Disordered" evidence="2">
    <location>
        <begin position="785"/>
        <end position="847"/>
    </location>
</feature>
<keyword evidence="4" id="KW-1185">Reference proteome</keyword>
<feature type="region of interest" description="Disordered" evidence="2">
    <location>
        <begin position="477"/>
        <end position="503"/>
    </location>
</feature>
<evidence type="ECO:0000313" key="3">
    <source>
        <dbReference type="EMBL" id="CDW76864.1"/>
    </source>
</evidence>
<gene>
    <name evidence="3" type="primary">Contig10823.g11570</name>
    <name evidence="3" type="ORF">STYLEM_5829</name>
</gene>
<feature type="region of interest" description="Disordered" evidence="2">
    <location>
        <begin position="161"/>
        <end position="186"/>
    </location>
</feature>
<feature type="compositionally biased region" description="Polar residues" evidence="2">
    <location>
        <begin position="816"/>
        <end position="847"/>
    </location>
</feature>
<reference evidence="3 4" key="1">
    <citation type="submission" date="2014-06" db="EMBL/GenBank/DDBJ databases">
        <authorList>
            <person name="Swart Estienne"/>
        </authorList>
    </citation>
    <scope>NUCLEOTIDE SEQUENCE [LARGE SCALE GENOMIC DNA]</scope>
    <source>
        <strain evidence="3 4">130c</strain>
    </source>
</reference>
<feature type="compositionally biased region" description="Low complexity" evidence="2">
    <location>
        <begin position="667"/>
        <end position="683"/>
    </location>
</feature>
<sequence length="887" mass="100124">MFKTSKNTNQSSIFNIEAQLSSQNLSTNFTISNENPKSTKNAPVIAQKLVHSQSQSQFQSPKQTGMSLKNNPAISSQKQLLITTDSGNRPSLKKSPTAVINKYYKNFGMQQSQSTQQIQISNGGKQKIGGALQGVANYGGIQKVQEIKRQRKDLTITFQKEKSGDHTQESNQKQVITEGDEGSNTNRQSIEVQKEQIQMPSPTQMHPSTTATSNQMTMANSMQGSFNFHHRTQSCQILPQTTMQQAAQATTMFGNPSGMNDHSYSSNKIAAMTCILKGLQHLNQSEHCQNMQKKVFDRKTSSPQFSKNLLDEFEKQSNLKDMVNNQNIANMNQQPMMLFQNNYLPLTSRTQNDDQPLMQYDQGSADNLERRDTAPHFYIPDNNTPMELSLMDIDRRQGGFGDSQEQSLFNIPEVSPVKTAKQSFANQDQSQSILDQLCPQVIRNKNSNQAYNYNNISQSDKDSNSQMFQQLKVNQQRMGLNQQHSRNGNNSLGTYYTGGSSQQNLRNPNTITCTDSICPSQTTSFLQQQSYDIKDFKEQYVKFGLWPEMNYQQQKQLKKKAIQLEKQNKLQKNQIELLKKANMSLQQSLQQIQRSHTPDIFQQKVQCLRGETCFSSKKQNNRYIPCQNCTQSYNHNSYSNTTNGGMNTNRINGVASTLSQQQQTLLYQQQQQQNSYHQRSRSQNDQELQFSPKFQNSQGEIIQSINDNQTQNIQQNDRSYTPTTNNGQNYTGFGGSAGNGHTTATIWNQRNHSITLEEIKEAIKLIAMANGAQGRHQNFYSHVQQQTSNANNSSGFNNFNMNHNRNSHFGRGASSRDGSSNSNNLGDQSQFNSKRQTNVGASSNQQNIGLVGNAGEVDSLMLQNRLLLQIQQQTNNAVYNIDLSKIK</sequence>